<dbReference type="STRING" id="163.SAMN04487775_10129"/>
<keyword evidence="3" id="KW-1185">Reference proteome</keyword>
<dbReference type="AlphaFoldDB" id="A0A1H9GJX1"/>
<dbReference type="EMBL" id="FOFU01000005">
    <property type="protein sequence ID" value="SEQ50377.1"/>
    <property type="molecule type" value="Genomic_DNA"/>
</dbReference>
<protein>
    <submittedName>
        <fullName evidence="2">Uncharacterized membrane protein YczE</fullName>
    </submittedName>
</protein>
<dbReference type="Proteomes" id="UP000182360">
    <property type="component" value="Unassembled WGS sequence"/>
</dbReference>
<name>A0A1H9GJX1_9SPIR</name>
<feature type="transmembrane region" description="Helical" evidence="1">
    <location>
        <begin position="195"/>
        <end position="213"/>
    </location>
</feature>
<dbReference type="PANTHER" id="PTHR40078">
    <property type="entry name" value="INTEGRAL MEMBRANE PROTEIN-RELATED"/>
    <property type="match status" value="1"/>
</dbReference>
<feature type="transmembrane region" description="Helical" evidence="1">
    <location>
        <begin position="64"/>
        <end position="97"/>
    </location>
</feature>
<keyword evidence="1" id="KW-1133">Transmembrane helix</keyword>
<feature type="transmembrane region" description="Helical" evidence="1">
    <location>
        <begin position="118"/>
        <end position="140"/>
    </location>
</feature>
<accession>A0A1H9GJX1</accession>
<feature type="transmembrane region" description="Helical" evidence="1">
    <location>
        <begin position="160"/>
        <end position="183"/>
    </location>
</feature>
<dbReference type="RefSeq" id="WP_074643640.1">
    <property type="nucleotide sequence ID" value="NZ_FOFU01000005.1"/>
</dbReference>
<evidence type="ECO:0000313" key="3">
    <source>
        <dbReference type="Proteomes" id="UP000182360"/>
    </source>
</evidence>
<reference evidence="2 3" key="1">
    <citation type="submission" date="2016-10" db="EMBL/GenBank/DDBJ databases">
        <authorList>
            <person name="de Groot N.N."/>
        </authorList>
    </citation>
    <scope>NUCLEOTIDE SEQUENCE [LARGE SCALE GENOMIC DNA]</scope>
    <source>
        <strain evidence="2 3">B25</strain>
    </source>
</reference>
<gene>
    <name evidence="2" type="ORF">SAMN04487977_10529</name>
</gene>
<evidence type="ECO:0000313" key="2">
    <source>
        <dbReference type="EMBL" id="SEQ50377.1"/>
    </source>
</evidence>
<feature type="transmembrane region" description="Helical" evidence="1">
    <location>
        <begin position="20"/>
        <end position="39"/>
    </location>
</feature>
<dbReference type="OrthoDB" id="9814474at2"/>
<proteinExistence type="predicted"/>
<organism evidence="2 3">
    <name type="scientific">Treponema bryantii</name>
    <dbReference type="NCBI Taxonomy" id="163"/>
    <lineage>
        <taxon>Bacteria</taxon>
        <taxon>Pseudomonadati</taxon>
        <taxon>Spirochaetota</taxon>
        <taxon>Spirochaetia</taxon>
        <taxon>Spirochaetales</taxon>
        <taxon>Treponemataceae</taxon>
        <taxon>Treponema</taxon>
    </lineage>
</organism>
<sequence length="220" mass="23820">MKFSFKQFIVPNFGKRLAFMLPAVILMGVFVSILVEIGWGTDPASFMNLNIASTLGWGLGNTEVLVYGLMLIFTFIFGAQMIGFGTLANMILIGYVIDLCRWIWKNIGFAQFIYDGSFAVRVVIFAVTLLLFVVVASIYINAQMGVAPYDAIPNILSGWITVIPFAVIRICFDLAAVGIGVIAGKMNPDGIQGSIVGSILMSLLLGPVISLVGKPLKKIL</sequence>
<evidence type="ECO:0000256" key="1">
    <source>
        <dbReference type="SAM" id="Phobius"/>
    </source>
</evidence>
<dbReference type="PANTHER" id="PTHR40078:SF1">
    <property type="entry name" value="INTEGRAL MEMBRANE PROTEIN"/>
    <property type="match status" value="1"/>
</dbReference>
<dbReference type="InterPro" id="IPR038750">
    <property type="entry name" value="YczE/YyaS-like"/>
</dbReference>
<keyword evidence="1" id="KW-0812">Transmembrane</keyword>
<keyword evidence="1" id="KW-0472">Membrane</keyword>
<dbReference type="Pfam" id="PF19700">
    <property type="entry name" value="DUF6198"/>
    <property type="match status" value="1"/>
</dbReference>